<dbReference type="EnsemblMetazoa" id="Aqu2.1.41870_001">
    <property type="protein sequence ID" value="Aqu2.1.41870_001"/>
    <property type="gene ID" value="Aqu2.1.41870"/>
</dbReference>
<keyword evidence="1" id="KW-0472">Membrane</keyword>
<evidence type="ECO:0000313" key="2">
    <source>
        <dbReference type="EnsemblMetazoa" id="Aqu2.1.41870_001"/>
    </source>
</evidence>
<organism evidence="2">
    <name type="scientific">Amphimedon queenslandica</name>
    <name type="common">Sponge</name>
    <dbReference type="NCBI Taxonomy" id="400682"/>
    <lineage>
        <taxon>Eukaryota</taxon>
        <taxon>Metazoa</taxon>
        <taxon>Porifera</taxon>
        <taxon>Demospongiae</taxon>
        <taxon>Heteroscleromorpha</taxon>
        <taxon>Haplosclerida</taxon>
        <taxon>Niphatidae</taxon>
        <taxon>Amphimedon</taxon>
    </lineage>
</organism>
<dbReference type="NCBIfam" id="NF040941">
    <property type="entry name" value="GGGWT_bact"/>
    <property type="match status" value="1"/>
</dbReference>
<dbReference type="AlphaFoldDB" id="A0A1X7VPU0"/>
<accession>A0A1X7VPU0</accession>
<proteinExistence type="predicted"/>
<keyword evidence="1" id="KW-1133">Transmembrane helix</keyword>
<feature type="transmembrane region" description="Helical" evidence="1">
    <location>
        <begin position="47"/>
        <end position="70"/>
    </location>
</feature>
<dbReference type="OrthoDB" id="5971203at2759"/>
<protein>
    <recommendedName>
        <fullName evidence="3">Fibrinogen C-terminal domain-containing protein</fullName>
    </recommendedName>
</protein>
<sequence>MADSNQDYAAENKNFEEMEIDYDGNPQEFDVQRKIHIASAPYEKFQCFIVVGLLVIILALNLVLVAIGSANLNQVSDPPPACDSNAITGALMSSNSDQFSGLSQTLQDLSDQISNQSAYTVNNSEALNDIMESTSQQLKSIIGSLTTIEGTTTETAGSVNDILIGVNQILNITNASQLLNTLQTLSCLDVYNAQPNSPSGYYHINSENVYCNMDNLCGQGGGWTRLAYLNMADGTSNCPTGFKYYQTGGVRACGRQSNQIGCTGTSFTPTHLSYSKVCGKVIGYQYGSTEGLLGSNGNINSHYLDGISITYGSPRNHIWTLISGLRQNNIDGGFYNCPCSQGSVQTVPGFIGDNYYCESGNPHFGIFNQLFTDDPLWDGEGCSTLETNCCTNKTLPWFYRDFGNVSITDPIELRICGNQNDLEDSPVGLYEIYVK</sequence>
<evidence type="ECO:0000256" key="1">
    <source>
        <dbReference type="SAM" id="Phobius"/>
    </source>
</evidence>
<dbReference type="InParanoid" id="A0A1X7VPU0"/>
<keyword evidence="1" id="KW-0812">Transmembrane</keyword>
<reference evidence="2" key="1">
    <citation type="submission" date="2017-05" db="UniProtKB">
        <authorList>
            <consortium name="EnsemblMetazoa"/>
        </authorList>
    </citation>
    <scope>IDENTIFICATION</scope>
</reference>
<evidence type="ECO:0008006" key="3">
    <source>
        <dbReference type="Google" id="ProtNLM"/>
    </source>
</evidence>
<name>A0A1X7VPU0_AMPQE</name>